<dbReference type="EC" id="2.8.2.-" evidence="5"/>
<dbReference type="AlphaFoldDB" id="A0AAV7RNA6"/>
<dbReference type="Proteomes" id="UP001066276">
    <property type="component" value="Chromosome 5"/>
</dbReference>
<evidence type="ECO:0000256" key="5">
    <source>
        <dbReference type="RuleBase" id="RU361155"/>
    </source>
</evidence>
<evidence type="ECO:0000313" key="7">
    <source>
        <dbReference type="EMBL" id="KAJ1152315.1"/>
    </source>
</evidence>
<dbReference type="Gene3D" id="3.40.50.300">
    <property type="entry name" value="P-loop containing nucleotide triphosphate hydrolases"/>
    <property type="match status" value="1"/>
</dbReference>
<comment type="similarity">
    <text evidence="2 5">Belongs to the sulfotransferase 1 family.</text>
</comment>
<evidence type="ECO:0000256" key="4">
    <source>
        <dbReference type="ARBA" id="ARBA00022679"/>
    </source>
</evidence>
<dbReference type="PANTHER" id="PTHR11783">
    <property type="entry name" value="SULFOTRANSFERASE SULT"/>
    <property type="match status" value="1"/>
</dbReference>
<dbReference type="GO" id="GO:0005737">
    <property type="term" value="C:cytoplasm"/>
    <property type="evidence" value="ECO:0007669"/>
    <property type="project" value="UniProtKB-SubCell"/>
</dbReference>
<dbReference type="InterPro" id="IPR000863">
    <property type="entry name" value="Sulfotransferase_dom"/>
</dbReference>
<keyword evidence="4 5" id="KW-0808">Transferase</keyword>
<dbReference type="FunFam" id="3.40.50.300:FF:000433">
    <property type="entry name" value="Estrogen sulfotransferase"/>
    <property type="match status" value="1"/>
</dbReference>
<dbReference type="EMBL" id="JANPWB010000009">
    <property type="protein sequence ID" value="KAJ1152315.1"/>
    <property type="molecule type" value="Genomic_DNA"/>
</dbReference>
<reference evidence="7" key="1">
    <citation type="journal article" date="2022" name="bioRxiv">
        <title>Sequencing and chromosome-scale assembly of the giantPleurodeles waltlgenome.</title>
        <authorList>
            <person name="Brown T."/>
            <person name="Elewa A."/>
            <person name="Iarovenko S."/>
            <person name="Subramanian E."/>
            <person name="Araus A.J."/>
            <person name="Petzold A."/>
            <person name="Susuki M."/>
            <person name="Suzuki K.-i.T."/>
            <person name="Hayashi T."/>
            <person name="Toyoda A."/>
            <person name="Oliveira C."/>
            <person name="Osipova E."/>
            <person name="Leigh N.D."/>
            <person name="Simon A."/>
            <person name="Yun M.H."/>
        </authorList>
    </citation>
    <scope>NUCLEOTIDE SEQUENCE</scope>
    <source>
        <strain evidence="7">20211129_DDA</strain>
        <tissue evidence="7">Liver</tissue>
    </source>
</reference>
<protein>
    <recommendedName>
        <fullName evidence="5">Sulfotransferase</fullName>
        <ecNumber evidence="5">2.8.2.-</ecNumber>
    </recommendedName>
</protein>
<proteinExistence type="inferred from homology"/>
<evidence type="ECO:0000256" key="1">
    <source>
        <dbReference type="ARBA" id="ARBA00004496"/>
    </source>
</evidence>
<evidence type="ECO:0000256" key="2">
    <source>
        <dbReference type="ARBA" id="ARBA00005771"/>
    </source>
</evidence>
<name>A0AAV7RNA6_PLEWA</name>
<dbReference type="InterPro" id="IPR027417">
    <property type="entry name" value="P-loop_NTPase"/>
</dbReference>
<organism evidence="7 8">
    <name type="scientific">Pleurodeles waltl</name>
    <name type="common">Iberian ribbed newt</name>
    <dbReference type="NCBI Taxonomy" id="8319"/>
    <lineage>
        <taxon>Eukaryota</taxon>
        <taxon>Metazoa</taxon>
        <taxon>Chordata</taxon>
        <taxon>Craniata</taxon>
        <taxon>Vertebrata</taxon>
        <taxon>Euteleostomi</taxon>
        <taxon>Amphibia</taxon>
        <taxon>Batrachia</taxon>
        <taxon>Caudata</taxon>
        <taxon>Salamandroidea</taxon>
        <taxon>Salamandridae</taxon>
        <taxon>Pleurodelinae</taxon>
        <taxon>Pleurodeles</taxon>
    </lineage>
</organism>
<keyword evidence="3" id="KW-0963">Cytoplasm</keyword>
<dbReference type="GO" id="GO:0008146">
    <property type="term" value="F:sulfotransferase activity"/>
    <property type="evidence" value="ECO:0007669"/>
    <property type="project" value="InterPro"/>
</dbReference>
<accession>A0AAV7RNA6</accession>
<feature type="domain" description="Sulfotransferase" evidence="6">
    <location>
        <begin position="40"/>
        <end position="284"/>
    </location>
</feature>
<evidence type="ECO:0000313" key="8">
    <source>
        <dbReference type="Proteomes" id="UP001066276"/>
    </source>
</evidence>
<keyword evidence="8" id="KW-1185">Reference proteome</keyword>
<comment type="caution">
    <text evidence="7">The sequence shown here is derived from an EMBL/GenBank/DDBJ whole genome shotgun (WGS) entry which is preliminary data.</text>
</comment>
<dbReference type="Pfam" id="PF00685">
    <property type="entry name" value="Sulfotransfer_1"/>
    <property type="match status" value="1"/>
</dbReference>
<dbReference type="SUPFAM" id="SSF52540">
    <property type="entry name" value="P-loop containing nucleoside triphosphate hydrolases"/>
    <property type="match status" value="1"/>
</dbReference>
<comment type="subcellular location">
    <subcellularLocation>
        <location evidence="1">Cytoplasm</location>
    </subcellularLocation>
</comment>
<evidence type="ECO:0000259" key="6">
    <source>
        <dbReference type="Pfam" id="PF00685"/>
    </source>
</evidence>
<sequence>MAETTDTSSSDLMEHRGCKLLKNIGTPQHIDEMFEDEIRDTDVFQVTYPKSGTVWMQQILSLIYNEGYRNGTEIIQTADQVPWIEYNFRNVDHIKRPSPRLITTHLPYNLVPKGLREKKGKVIYIHRNPKDVMTSLHYFSRVLVAMDEHGSFEDRMDRFLAGNVVANSWFDHIKGWYEHRDEFNILFLVYEDMIKDLKNAVLKICDFLGKELTEDAVNIVVQRSTFKNMATEKGANYESLKENLIETSQGRFLRKGKIGDWKNLMTVAQNEKFDKVFKEKMKDLQHLPIRLIWEDNESCGSKDV</sequence>
<evidence type="ECO:0000256" key="3">
    <source>
        <dbReference type="ARBA" id="ARBA00022490"/>
    </source>
</evidence>
<gene>
    <name evidence="7" type="ORF">NDU88_005090</name>
</gene>